<keyword evidence="1" id="KW-1133">Transmembrane helix</keyword>
<dbReference type="Proteomes" id="UP000076871">
    <property type="component" value="Unassembled WGS sequence"/>
</dbReference>
<feature type="transmembrane region" description="Helical" evidence="1">
    <location>
        <begin position="66"/>
        <end position="88"/>
    </location>
</feature>
<dbReference type="InParanoid" id="A0A165B967"/>
<feature type="transmembrane region" description="Helical" evidence="1">
    <location>
        <begin position="172"/>
        <end position="194"/>
    </location>
</feature>
<name>A0A165B967_9APHY</name>
<keyword evidence="1" id="KW-0472">Membrane</keyword>
<feature type="transmembrane region" description="Helical" evidence="1">
    <location>
        <begin position="23"/>
        <end position="46"/>
    </location>
</feature>
<keyword evidence="1" id="KW-0812">Transmembrane</keyword>
<accession>A0A165B967</accession>
<evidence type="ECO:0000313" key="3">
    <source>
        <dbReference type="Proteomes" id="UP000076871"/>
    </source>
</evidence>
<protein>
    <recommendedName>
        <fullName evidence="4">Chitin synthase export chaperone</fullName>
    </recommendedName>
</protein>
<evidence type="ECO:0000313" key="2">
    <source>
        <dbReference type="EMBL" id="KZT00533.1"/>
    </source>
</evidence>
<dbReference type="AlphaFoldDB" id="A0A165B967"/>
<evidence type="ECO:0008006" key="4">
    <source>
        <dbReference type="Google" id="ProtNLM"/>
    </source>
</evidence>
<dbReference type="GeneID" id="63831028"/>
<dbReference type="EMBL" id="KV427683">
    <property type="protein sequence ID" value="KZT00533.1"/>
    <property type="molecule type" value="Genomic_DNA"/>
</dbReference>
<proteinExistence type="predicted"/>
<reference evidence="2 3" key="1">
    <citation type="journal article" date="2016" name="Mol. Biol. Evol.">
        <title>Comparative Genomics of Early-Diverging Mushroom-Forming Fungi Provides Insights into the Origins of Lignocellulose Decay Capabilities.</title>
        <authorList>
            <person name="Nagy L.G."/>
            <person name="Riley R."/>
            <person name="Tritt A."/>
            <person name="Adam C."/>
            <person name="Daum C."/>
            <person name="Floudas D."/>
            <person name="Sun H."/>
            <person name="Yadav J.S."/>
            <person name="Pangilinan J."/>
            <person name="Larsson K.H."/>
            <person name="Matsuura K."/>
            <person name="Barry K."/>
            <person name="Labutti K."/>
            <person name="Kuo R."/>
            <person name="Ohm R.A."/>
            <person name="Bhattacharya S.S."/>
            <person name="Shirouzu T."/>
            <person name="Yoshinaga Y."/>
            <person name="Martin F.M."/>
            <person name="Grigoriev I.V."/>
            <person name="Hibbett D.S."/>
        </authorList>
    </citation>
    <scope>NUCLEOTIDE SEQUENCE [LARGE SCALE GENOMIC DNA]</scope>
    <source>
        <strain evidence="2 3">93-53</strain>
    </source>
</reference>
<keyword evidence="3" id="KW-1185">Reference proteome</keyword>
<sequence length="234" mass="25548">GVNCVLFVTSIVILFKQGGRRGLNVLLVVTNIFLFLGCTTHFSIQFNHYYTTLGSTGVTGYANETLLMFGGDILMSIIDFVSELILCYRCWVSDMLPLSACIHGLAHLVLSTVPTVLVLPPALVWLGLMGYILALCMNVLITALIVGCIWYVSRHCRNIIVGASGTAKVISILVESSAIYLIMQLSYVTLFALGLPTEQIAGLATVQIYVIILFTHSLFHPAYPVSLIGHLSQY</sequence>
<gene>
    <name evidence="2" type="ORF">LAESUDRAFT_801627</name>
</gene>
<organism evidence="2 3">
    <name type="scientific">Laetiporus sulphureus 93-53</name>
    <dbReference type="NCBI Taxonomy" id="1314785"/>
    <lineage>
        <taxon>Eukaryota</taxon>
        <taxon>Fungi</taxon>
        <taxon>Dikarya</taxon>
        <taxon>Basidiomycota</taxon>
        <taxon>Agaricomycotina</taxon>
        <taxon>Agaricomycetes</taxon>
        <taxon>Polyporales</taxon>
        <taxon>Laetiporus</taxon>
    </lineage>
</organism>
<feature type="transmembrane region" description="Helical" evidence="1">
    <location>
        <begin position="100"/>
        <end position="122"/>
    </location>
</feature>
<feature type="transmembrane region" description="Helical" evidence="1">
    <location>
        <begin position="200"/>
        <end position="219"/>
    </location>
</feature>
<evidence type="ECO:0000256" key="1">
    <source>
        <dbReference type="SAM" id="Phobius"/>
    </source>
</evidence>
<feature type="non-terminal residue" evidence="2">
    <location>
        <position position="1"/>
    </location>
</feature>
<feature type="transmembrane region" description="Helical" evidence="1">
    <location>
        <begin position="128"/>
        <end position="152"/>
    </location>
</feature>
<dbReference type="OrthoDB" id="3341077at2759"/>
<dbReference type="RefSeq" id="XP_040758273.1">
    <property type="nucleotide sequence ID" value="XM_040914000.1"/>
</dbReference>